<evidence type="ECO:0000259" key="2">
    <source>
        <dbReference type="PROSITE" id="PS50943"/>
    </source>
</evidence>
<gene>
    <name evidence="3" type="ORF">ACFO5I_06325</name>
</gene>
<comment type="caution">
    <text evidence="3">The sequence shown here is derived from an EMBL/GenBank/DDBJ whole genome shotgun (WGS) entry which is preliminary data.</text>
</comment>
<keyword evidence="4" id="KW-1185">Reference proteome</keyword>
<name>A0ABV9MXI1_9ENTE</name>
<evidence type="ECO:0000313" key="4">
    <source>
        <dbReference type="Proteomes" id="UP001595969"/>
    </source>
</evidence>
<dbReference type="SMART" id="SM00530">
    <property type="entry name" value="HTH_XRE"/>
    <property type="match status" value="1"/>
</dbReference>
<proteinExistence type="predicted"/>
<dbReference type="InterPro" id="IPR001387">
    <property type="entry name" value="Cro/C1-type_HTH"/>
</dbReference>
<dbReference type="PANTHER" id="PTHR46558">
    <property type="entry name" value="TRACRIPTIONAL REGULATORY PROTEIN-RELATED-RELATED"/>
    <property type="match status" value="1"/>
</dbReference>
<dbReference type="SUPFAM" id="SSF47413">
    <property type="entry name" value="lambda repressor-like DNA-binding domains"/>
    <property type="match status" value="1"/>
</dbReference>
<dbReference type="CDD" id="cd00093">
    <property type="entry name" value="HTH_XRE"/>
    <property type="match status" value="1"/>
</dbReference>
<evidence type="ECO:0000256" key="1">
    <source>
        <dbReference type="ARBA" id="ARBA00023125"/>
    </source>
</evidence>
<dbReference type="InterPro" id="IPR010982">
    <property type="entry name" value="Lambda_DNA-bd_dom_sf"/>
</dbReference>
<evidence type="ECO:0000313" key="3">
    <source>
        <dbReference type="EMBL" id="MFC4719343.1"/>
    </source>
</evidence>
<dbReference type="EMBL" id="JBHSGS010000034">
    <property type="protein sequence ID" value="MFC4719343.1"/>
    <property type="molecule type" value="Genomic_DNA"/>
</dbReference>
<dbReference type="PROSITE" id="PS50943">
    <property type="entry name" value="HTH_CROC1"/>
    <property type="match status" value="1"/>
</dbReference>
<reference evidence="4" key="1">
    <citation type="journal article" date="2019" name="Int. J. Syst. Evol. Microbiol.">
        <title>The Global Catalogue of Microorganisms (GCM) 10K type strain sequencing project: providing services to taxonomists for standard genome sequencing and annotation.</title>
        <authorList>
            <consortium name="The Broad Institute Genomics Platform"/>
            <consortium name="The Broad Institute Genome Sequencing Center for Infectious Disease"/>
            <person name="Wu L."/>
            <person name="Ma J."/>
        </authorList>
    </citation>
    <scope>NUCLEOTIDE SEQUENCE [LARGE SCALE GENOMIC DNA]</scope>
    <source>
        <strain evidence="4">CGMCC 1.19032</strain>
    </source>
</reference>
<sequence>MQIGQIILEKRKEKKVTQQTLADFLGVSKASVSKWETGTTYPDITLLPLIAAYFDLSMDQLFAYEAHLSNKEIQRIYQMLQNTLNTESGSEVLSSLRRFVRRYYACPPFILQMGLFMINHYDYFPGESLKEKQQSYLKEAQGLFRHVKESATTVELIQKARDYEAYTALLLEKPDYVLTLLGEYAPAYFPTESLIAAAFQMKKEEKRGIVTLQSALAQYVFVMMSGLTNYLQLLTNDEEKLTETYQRGRQLAHIFQLAQLNPVNLMNFQLSALFGFAQIQKEAVVLEILTDFGNVMAQTQFPVQLHGDAYFDQIQPWLEQLDLGTLMPRNTQNLQKELLELVLTHPLLAPYQTSIPYQKIQQIKEQQHE</sequence>
<keyword evidence="1" id="KW-0238">DNA-binding</keyword>
<dbReference type="Gene3D" id="1.10.260.40">
    <property type="entry name" value="lambda repressor-like DNA-binding domains"/>
    <property type="match status" value="1"/>
</dbReference>
<dbReference type="Pfam" id="PF01381">
    <property type="entry name" value="HTH_3"/>
    <property type="match status" value="1"/>
</dbReference>
<organism evidence="3 4">
    <name type="scientific">Enterococcus lemanii</name>
    <dbReference type="NCBI Taxonomy" id="1159752"/>
    <lineage>
        <taxon>Bacteria</taxon>
        <taxon>Bacillati</taxon>
        <taxon>Bacillota</taxon>
        <taxon>Bacilli</taxon>
        <taxon>Lactobacillales</taxon>
        <taxon>Enterococcaceae</taxon>
        <taxon>Enterococcus</taxon>
    </lineage>
</organism>
<protein>
    <submittedName>
        <fullName evidence="3">Helix-turn-helix domain-containing protein</fullName>
    </submittedName>
</protein>
<dbReference type="Proteomes" id="UP001595969">
    <property type="component" value="Unassembled WGS sequence"/>
</dbReference>
<feature type="domain" description="HTH cro/C1-type" evidence="2">
    <location>
        <begin position="7"/>
        <end position="61"/>
    </location>
</feature>
<dbReference type="RefSeq" id="WP_204654674.1">
    <property type="nucleotide sequence ID" value="NZ_JAFBFD010000034.1"/>
</dbReference>
<dbReference type="PANTHER" id="PTHR46558:SF11">
    <property type="entry name" value="HTH-TYPE TRANSCRIPTIONAL REGULATOR XRE"/>
    <property type="match status" value="1"/>
</dbReference>
<accession>A0ABV9MXI1</accession>